<dbReference type="VEuPathDB" id="FungiDB:PADG_03746"/>
<dbReference type="VEuPathDB" id="FungiDB:PABG_01662"/>
<accession>A0A1D2JNN6</accession>
<dbReference type="Proteomes" id="UP000242814">
    <property type="component" value="Unassembled WGS sequence"/>
</dbReference>
<reference evidence="1 2" key="1">
    <citation type="submission" date="2016-06" db="EMBL/GenBank/DDBJ databases">
        <authorList>
            <person name="Kjaerup R.B."/>
            <person name="Dalgaard T.S."/>
            <person name="Juul-Madsen H.R."/>
        </authorList>
    </citation>
    <scope>NUCLEOTIDE SEQUENCE [LARGE SCALE GENOMIC DNA]</scope>
    <source>
        <strain evidence="1 2">Pb300</strain>
    </source>
</reference>
<organism evidence="1 2">
    <name type="scientific">Paracoccidioides brasiliensis</name>
    <dbReference type="NCBI Taxonomy" id="121759"/>
    <lineage>
        <taxon>Eukaryota</taxon>
        <taxon>Fungi</taxon>
        <taxon>Dikarya</taxon>
        <taxon>Ascomycota</taxon>
        <taxon>Pezizomycotina</taxon>
        <taxon>Eurotiomycetes</taxon>
        <taxon>Eurotiomycetidae</taxon>
        <taxon>Onygenales</taxon>
        <taxon>Ajellomycetaceae</taxon>
        <taxon>Paracoccidioides</taxon>
    </lineage>
</organism>
<evidence type="ECO:0000313" key="2">
    <source>
        <dbReference type="Proteomes" id="UP000242814"/>
    </source>
</evidence>
<gene>
    <name evidence="1" type="ORF">ACO22_00721</name>
</gene>
<dbReference type="EMBL" id="LZYO01000016">
    <property type="protein sequence ID" value="ODH44731.1"/>
    <property type="molecule type" value="Genomic_DNA"/>
</dbReference>
<protein>
    <submittedName>
        <fullName evidence="1">Uncharacterized protein</fullName>
    </submittedName>
</protein>
<evidence type="ECO:0000313" key="1">
    <source>
        <dbReference type="EMBL" id="ODH44731.1"/>
    </source>
</evidence>
<name>A0A1D2JNN6_PARBR</name>
<comment type="caution">
    <text evidence="1">The sequence shown here is derived from an EMBL/GenBank/DDBJ whole genome shotgun (WGS) entry which is preliminary data.</text>
</comment>
<proteinExistence type="predicted"/>
<sequence>MDSRIYKDPPFGSSLRFYFLKSTATETENKTYSIKPFGSQAITMRNSILLSILLTLSTFLLTATALPNHPTPPTVTGTTRYTPGSLARIIETMKLHSQGALSVGNDGVLRSFTPNGTVLDYYQLDPDQLSRFAANQLAAWEASGMNVPESVMTLAAAKKGTVDGRLVTDVKMLFEPEERPDIAGAKAGDGDGHLIPDSAAKEQREMFEQLKNHPAKRNCVGRPCPNLSACLPDCMACFFPGGPPFGVCFLT</sequence>
<dbReference type="AlphaFoldDB" id="A0A1D2JNN6"/>